<evidence type="ECO:0000313" key="3">
    <source>
        <dbReference type="Proteomes" id="UP001500013"/>
    </source>
</evidence>
<dbReference type="RefSeq" id="WP_344057933.1">
    <property type="nucleotide sequence ID" value="NZ_BAAAPU010000003.1"/>
</dbReference>
<gene>
    <name evidence="2" type="primary">cofE</name>
    <name evidence="2" type="ORF">GCM10009817_04100</name>
</gene>
<feature type="domain" description="Coenzyme F420:L-glutamate ligase-like" evidence="1">
    <location>
        <begin position="13"/>
        <end position="213"/>
    </location>
</feature>
<keyword evidence="2" id="KW-0436">Ligase</keyword>
<evidence type="ECO:0000313" key="2">
    <source>
        <dbReference type="EMBL" id="GAA1967399.1"/>
    </source>
</evidence>
<evidence type="ECO:0000259" key="1">
    <source>
        <dbReference type="Pfam" id="PF01996"/>
    </source>
</evidence>
<name>A0ABN2RDA3_9MICO</name>
<dbReference type="SUPFAM" id="SSF144010">
    <property type="entry name" value="CofE-like"/>
    <property type="match status" value="1"/>
</dbReference>
<dbReference type="PANTHER" id="PTHR47917">
    <property type="match status" value="1"/>
</dbReference>
<organism evidence="2 3">
    <name type="scientific">Terrabacter lapilli</name>
    <dbReference type="NCBI Taxonomy" id="436231"/>
    <lineage>
        <taxon>Bacteria</taxon>
        <taxon>Bacillati</taxon>
        <taxon>Actinomycetota</taxon>
        <taxon>Actinomycetes</taxon>
        <taxon>Micrococcales</taxon>
        <taxon>Intrasporangiaceae</taxon>
        <taxon>Terrabacter</taxon>
    </lineage>
</organism>
<dbReference type="Pfam" id="PF01996">
    <property type="entry name" value="F420_ligase"/>
    <property type="match status" value="1"/>
</dbReference>
<dbReference type="InterPro" id="IPR002847">
    <property type="entry name" value="F420-0_gamma-glut_ligase-dom"/>
</dbReference>
<dbReference type="Gene3D" id="3.30.1330.100">
    <property type="entry name" value="CofE-like"/>
    <property type="match status" value="2"/>
</dbReference>
<protein>
    <submittedName>
        <fullName evidence="2">Coenzyme F420-0:L-glutamate ligase</fullName>
    </submittedName>
</protein>
<dbReference type="PANTHER" id="PTHR47917:SF1">
    <property type="entry name" value="COENZYME F420:L-GLUTAMATE LIGASE"/>
    <property type="match status" value="1"/>
</dbReference>
<proteinExistence type="predicted"/>
<sequence length="352" mass="36175">MTTPVVVTPLTGIPEVREGDDLADVLQVGLDHSGVRLADGDVVVVSSKVASKALGLVTHDSDKDEVVRGESEYVVAERAVGDRVTRVVRAKAGPVMAAAGVDGSNTGDRGGWLVLPHDPDDVCRQLHEALLARHGVRVGVVLSDTAGRPWRVGQVDFAIGAHGLHVLDDLRGGADADGRPLEVTARAVADELAAAADLVKGKVSAVPAAVVRGVAGVLVDDPGEEHPGARDLVRTGPGDWFGYGRVEAVRAALGVEPGSREAASVGIAQAGPESRREALSRAVRTALHGFESGTADVGQLSVTLGAESSYELGRLVARLQAALWCEWLVGTAGPPAADGLSTVVHVSAAPLP</sequence>
<comment type="caution">
    <text evidence="2">The sequence shown here is derived from an EMBL/GenBank/DDBJ whole genome shotgun (WGS) entry which is preliminary data.</text>
</comment>
<dbReference type="GO" id="GO:0016874">
    <property type="term" value="F:ligase activity"/>
    <property type="evidence" value="ECO:0007669"/>
    <property type="project" value="UniProtKB-KW"/>
</dbReference>
<dbReference type="Proteomes" id="UP001500013">
    <property type="component" value="Unassembled WGS sequence"/>
</dbReference>
<keyword evidence="3" id="KW-1185">Reference proteome</keyword>
<accession>A0ABN2RDA3</accession>
<dbReference type="EMBL" id="BAAAPU010000003">
    <property type="protein sequence ID" value="GAA1967399.1"/>
    <property type="molecule type" value="Genomic_DNA"/>
</dbReference>
<reference evidence="2 3" key="1">
    <citation type="journal article" date="2019" name="Int. J. Syst. Evol. Microbiol.">
        <title>The Global Catalogue of Microorganisms (GCM) 10K type strain sequencing project: providing services to taxonomists for standard genome sequencing and annotation.</title>
        <authorList>
            <consortium name="The Broad Institute Genomics Platform"/>
            <consortium name="The Broad Institute Genome Sequencing Center for Infectious Disease"/>
            <person name="Wu L."/>
            <person name="Ma J."/>
        </authorList>
    </citation>
    <scope>NUCLEOTIDE SEQUENCE [LARGE SCALE GENOMIC DNA]</scope>
    <source>
        <strain evidence="2 3">JCM 15628</strain>
    </source>
</reference>